<dbReference type="InterPro" id="IPR000210">
    <property type="entry name" value="BTB/POZ_dom"/>
</dbReference>
<name>A0ABR1VCN7_9PEZI</name>
<dbReference type="EMBL" id="JAQQWM010000004">
    <property type="protein sequence ID" value="KAK8067698.1"/>
    <property type="molecule type" value="Genomic_DNA"/>
</dbReference>
<organism evidence="2 3">
    <name type="scientific">Apiospora saccharicola</name>
    <dbReference type="NCBI Taxonomy" id="335842"/>
    <lineage>
        <taxon>Eukaryota</taxon>
        <taxon>Fungi</taxon>
        <taxon>Dikarya</taxon>
        <taxon>Ascomycota</taxon>
        <taxon>Pezizomycotina</taxon>
        <taxon>Sordariomycetes</taxon>
        <taxon>Xylariomycetidae</taxon>
        <taxon>Amphisphaeriales</taxon>
        <taxon>Apiosporaceae</taxon>
        <taxon>Apiospora</taxon>
    </lineage>
</organism>
<dbReference type="SUPFAM" id="SSF54695">
    <property type="entry name" value="POZ domain"/>
    <property type="match status" value="2"/>
</dbReference>
<dbReference type="SMART" id="SM00225">
    <property type="entry name" value="BTB"/>
    <property type="match status" value="2"/>
</dbReference>
<reference evidence="2 3" key="1">
    <citation type="submission" date="2023-01" db="EMBL/GenBank/DDBJ databases">
        <title>Analysis of 21 Apiospora genomes using comparative genomics revels a genus with tremendous synthesis potential of carbohydrate active enzymes and secondary metabolites.</title>
        <authorList>
            <person name="Sorensen T."/>
        </authorList>
    </citation>
    <scope>NUCLEOTIDE SEQUENCE [LARGE SCALE GENOMIC DNA]</scope>
    <source>
        <strain evidence="2 3">CBS 83171</strain>
    </source>
</reference>
<feature type="domain" description="BTB" evidence="1">
    <location>
        <begin position="310"/>
        <end position="377"/>
    </location>
</feature>
<evidence type="ECO:0000259" key="1">
    <source>
        <dbReference type="PROSITE" id="PS50097"/>
    </source>
</evidence>
<accession>A0ABR1VCN7</accession>
<gene>
    <name evidence="2" type="ORF">PG996_006810</name>
</gene>
<dbReference type="InterPro" id="IPR011333">
    <property type="entry name" value="SKP1/BTB/POZ_sf"/>
</dbReference>
<evidence type="ECO:0000313" key="2">
    <source>
        <dbReference type="EMBL" id="KAK8067698.1"/>
    </source>
</evidence>
<keyword evidence="3" id="KW-1185">Reference proteome</keyword>
<protein>
    <recommendedName>
        <fullName evidence="1">BTB domain-containing protein</fullName>
    </recommendedName>
</protein>
<dbReference type="CDD" id="cd18186">
    <property type="entry name" value="BTB_POZ_ZBTB_KLHL-like"/>
    <property type="match status" value="2"/>
</dbReference>
<dbReference type="PROSITE" id="PS50097">
    <property type="entry name" value="BTB"/>
    <property type="match status" value="1"/>
</dbReference>
<dbReference type="PANTHER" id="PTHR24413">
    <property type="entry name" value="SPECKLE-TYPE POZ PROTEIN"/>
    <property type="match status" value="1"/>
</dbReference>
<dbReference type="Pfam" id="PF00651">
    <property type="entry name" value="BTB"/>
    <property type="match status" value="2"/>
</dbReference>
<dbReference type="Proteomes" id="UP001446871">
    <property type="component" value="Unassembled WGS sequence"/>
</dbReference>
<dbReference type="Gene3D" id="3.30.710.10">
    <property type="entry name" value="Potassium Channel Kv1.1, Chain A"/>
    <property type="match status" value="2"/>
</dbReference>
<proteinExistence type="predicted"/>
<sequence length="551" mass="62572">MARVESNSMFNDSDKKLYKNELFADAELVVGDETWPIHKSIEATTSKVDITDHDPKIVDLVLRYLYTGEVPNSDEVPSMRELIDLFIAADYFAIEGLMSRVAFKIQKHLEYLRYDVKPGRPLLTDKALEGFLDAARLAYTDNPGFEALRGPIESFIHSTNFLLLRDSRFMNELKKSSDFFAALMYQMLPREIQETMPEECASCHMKSSDPEYFAHIWVAKEFDLRCKACKSARGGSGRDAYIRLMDCTGGKLCNTCFLPSNQVTTADVLPNQLHTRTPSRKPNMSVEQRDDPLIMMRASGESLFKKDQFYDATLVVNGEKWPVHKIILCTRSEYFRKAFTGSFVEANTSEIIIDCHPTLAVDGVLHYLYSGFVAIDSFTTLDSAIDLFVAADYFGVGHVKNEACDIIHDRLKDLFELPDSHEQEKQLLSPSDRDSFFRAARLAYASAPTFEMMQSPIRQFLRETDFLLTLDTRFMQELKDIPELALVIIGMMADKLLFKGKKKFRTCSCCGIEVPEFAESWVACVRQVHVQHSKGHLVLRGICPGCTKIGE</sequence>
<evidence type="ECO:0000313" key="3">
    <source>
        <dbReference type="Proteomes" id="UP001446871"/>
    </source>
</evidence>
<comment type="caution">
    <text evidence="2">The sequence shown here is derived from an EMBL/GenBank/DDBJ whole genome shotgun (WGS) entry which is preliminary data.</text>
</comment>